<comment type="caution">
    <text evidence="3">The sequence shown here is derived from an EMBL/GenBank/DDBJ whole genome shotgun (WGS) entry which is preliminary data.</text>
</comment>
<feature type="region of interest" description="Disordered" evidence="1">
    <location>
        <begin position="128"/>
        <end position="149"/>
    </location>
</feature>
<organism evidence="3 4">
    <name type="scientific">Asticcacaulis machinosus</name>
    <dbReference type="NCBI Taxonomy" id="2984211"/>
    <lineage>
        <taxon>Bacteria</taxon>
        <taxon>Pseudomonadati</taxon>
        <taxon>Pseudomonadota</taxon>
        <taxon>Alphaproteobacteria</taxon>
        <taxon>Caulobacterales</taxon>
        <taxon>Caulobacteraceae</taxon>
        <taxon>Asticcacaulis</taxon>
    </lineage>
</organism>
<evidence type="ECO:0000256" key="1">
    <source>
        <dbReference type="SAM" id="MobiDB-lite"/>
    </source>
</evidence>
<evidence type="ECO:0000256" key="2">
    <source>
        <dbReference type="SAM" id="SignalP"/>
    </source>
</evidence>
<keyword evidence="2" id="KW-0732">Signal</keyword>
<dbReference type="RefSeq" id="WP_272743409.1">
    <property type="nucleotide sequence ID" value="NZ_JAQQKV010000001.1"/>
</dbReference>
<name>A0ABT5HHN7_9CAUL</name>
<gene>
    <name evidence="3" type="ORF">PQU98_03090</name>
</gene>
<keyword evidence="4" id="KW-1185">Reference proteome</keyword>
<dbReference type="EMBL" id="JAQQKV010000001">
    <property type="protein sequence ID" value="MDC7675099.1"/>
    <property type="molecule type" value="Genomic_DNA"/>
</dbReference>
<dbReference type="Proteomes" id="UP001218579">
    <property type="component" value="Unassembled WGS sequence"/>
</dbReference>
<dbReference type="PROSITE" id="PS51257">
    <property type="entry name" value="PROKAR_LIPOPROTEIN"/>
    <property type="match status" value="1"/>
</dbReference>
<accession>A0ABT5HHN7</accession>
<proteinExistence type="predicted"/>
<evidence type="ECO:0008006" key="5">
    <source>
        <dbReference type="Google" id="ProtNLM"/>
    </source>
</evidence>
<reference evidence="3 4" key="1">
    <citation type="submission" date="2023-01" db="EMBL/GenBank/DDBJ databases">
        <title>Novel species of the genus Asticcacaulis isolated from rivers.</title>
        <authorList>
            <person name="Lu H."/>
        </authorList>
    </citation>
    <scope>NUCLEOTIDE SEQUENCE [LARGE SCALE GENOMIC DNA]</scope>
    <source>
        <strain evidence="3 4">LKC15W</strain>
    </source>
</reference>
<feature type="signal peptide" evidence="2">
    <location>
        <begin position="1"/>
        <end position="22"/>
    </location>
</feature>
<evidence type="ECO:0000313" key="3">
    <source>
        <dbReference type="EMBL" id="MDC7675099.1"/>
    </source>
</evidence>
<feature type="chain" id="PRO_5045369261" description="Lipoprotein" evidence="2">
    <location>
        <begin position="23"/>
        <end position="149"/>
    </location>
</feature>
<protein>
    <recommendedName>
        <fullName evidence="5">Lipoprotein</fullName>
    </recommendedName>
</protein>
<evidence type="ECO:0000313" key="4">
    <source>
        <dbReference type="Proteomes" id="UP001218579"/>
    </source>
</evidence>
<sequence>MSNGMKQIAGLSLMLAAAIGLASCEKPGVKAPLDKGVCYQIGFPESGDIKYNVVARNQPSIEYCAAQLFKLRLEFLKQGVSRKIVYGAYQGNFLFVDARYVKFSQELDGRRMTLLVKHPSEDRLVVPGSIVEAPPPKPTGPIREPANLP</sequence>